<proteinExistence type="predicted"/>
<evidence type="ECO:0000313" key="2">
    <source>
        <dbReference type="EMBL" id="TFK11928.1"/>
    </source>
</evidence>
<dbReference type="EMBL" id="QXTE01000026">
    <property type="protein sequence ID" value="TFK11928.1"/>
    <property type="molecule type" value="Genomic_DNA"/>
</dbReference>
<reference evidence="2 3" key="2">
    <citation type="submission" date="2019-04" db="EMBL/GenBank/DDBJ databases">
        <title>The genome sequence of big-headed turtle.</title>
        <authorList>
            <person name="Gong S."/>
        </authorList>
    </citation>
    <scope>NUCLEOTIDE SEQUENCE [LARGE SCALE GENOMIC DNA]</scope>
    <source>
        <strain evidence="2">DO16091913</strain>
        <tissue evidence="2">Muscle</tissue>
    </source>
</reference>
<feature type="region of interest" description="Disordered" evidence="1">
    <location>
        <begin position="1"/>
        <end position="49"/>
    </location>
</feature>
<gene>
    <name evidence="2" type="ORF">DR999_PMT04745</name>
</gene>
<dbReference type="Proteomes" id="UP000297703">
    <property type="component" value="Unassembled WGS sequence"/>
</dbReference>
<keyword evidence="3" id="KW-1185">Reference proteome</keyword>
<evidence type="ECO:0000313" key="3">
    <source>
        <dbReference type="Proteomes" id="UP000297703"/>
    </source>
</evidence>
<reference evidence="2 3" key="1">
    <citation type="submission" date="2019-04" db="EMBL/GenBank/DDBJ databases">
        <title>Draft genome of the big-headed turtle Platysternon megacephalum.</title>
        <authorList>
            <person name="Gong S."/>
        </authorList>
    </citation>
    <scope>NUCLEOTIDE SEQUENCE [LARGE SCALE GENOMIC DNA]</scope>
    <source>
        <strain evidence="2">DO16091913</strain>
        <tissue evidence="2">Muscle</tissue>
    </source>
</reference>
<organism evidence="2 3">
    <name type="scientific">Platysternon megacephalum</name>
    <name type="common">big-headed turtle</name>
    <dbReference type="NCBI Taxonomy" id="55544"/>
    <lineage>
        <taxon>Eukaryota</taxon>
        <taxon>Metazoa</taxon>
        <taxon>Chordata</taxon>
        <taxon>Craniata</taxon>
        <taxon>Vertebrata</taxon>
        <taxon>Euteleostomi</taxon>
        <taxon>Archelosauria</taxon>
        <taxon>Testudinata</taxon>
        <taxon>Testudines</taxon>
        <taxon>Cryptodira</taxon>
        <taxon>Durocryptodira</taxon>
        <taxon>Testudinoidea</taxon>
        <taxon>Platysternidae</taxon>
        <taxon>Platysternon</taxon>
    </lineage>
</organism>
<name>A0A4D9EXX3_9SAUR</name>
<feature type="region of interest" description="Disordered" evidence="1">
    <location>
        <begin position="81"/>
        <end position="137"/>
    </location>
</feature>
<feature type="compositionally biased region" description="Polar residues" evidence="1">
    <location>
        <begin position="126"/>
        <end position="137"/>
    </location>
</feature>
<evidence type="ECO:0000256" key="1">
    <source>
        <dbReference type="SAM" id="MobiDB-lite"/>
    </source>
</evidence>
<dbReference type="AlphaFoldDB" id="A0A4D9EXX3"/>
<accession>A0A4D9EXX3</accession>
<comment type="caution">
    <text evidence="2">The sequence shown here is derived from an EMBL/GenBank/DDBJ whole genome shotgun (WGS) entry which is preliminary data.</text>
</comment>
<sequence length="137" mass="14017">MAAPTGEGGAAVRALRAESRTPPSALMEGPGLPQRGGAHSDAGPGGAGWRGWAGRWLLFSAAPAPLNTPRPTWRTLNLDWPPLSANPSATAIPTLHRAGARAQRRPGQGARGAGPGSAGTRERESSNGQRDAQSEVS</sequence>
<protein>
    <submittedName>
        <fullName evidence="2">Protein FAM107A</fullName>
    </submittedName>
</protein>